<feature type="signal peptide" evidence="6">
    <location>
        <begin position="1"/>
        <end position="26"/>
    </location>
</feature>
<evidence type="ECO:0000256" key="4">
    <source>
        <dbReference type="ARBA" id="ARBA00022729"/>
    </source>
</evidence>
<name>A0ABN2KB96_9ACTN</name>
<dbReference type="RefSeq" id="WP_344203957.1">
    <property type="nucleotide sequence ID" value="NZ_BAAAME010000010.1"/>
</dbReference>
<dbReference type="PANTHER" id="PTHR30368:SF2">
    <property type="entry name" value="SULFATE-BINDING PROTEIN"/>
    <property type="match status" value="1"/>
</dbReference>
<gene>
    <name evidence="7" type="ORF">GCM10009710_35040</name>
</gene>
<keyword evidence="8" id="KW-1185">Reference proteome</keyword>
<evidence type="ECO:0000256" key="5">
    <source>
        <dbReference type="ARBA" id="ARBA00022764"/>
    </source>
</evidence>
<feature type="chain" id="PRO_5046178818" evidence="6">
    <location>
        <begin position="27"/>
        <end position="345"/>
    </location>
</feature>
<protein>
    <submittedName>
        <fullName evidence="7">Sulfate ABC transporter substrate-binding protein</fullName>
    </submittedName>
</protein>
<evidence type="ECO:0000256" key="6">
    <source>
        <dbReference type="SAM" id="SignalP"/>
    </source>
</evidence>
<comment type="caution">
    <text evidence="7">The sequence shown here is derived from an EMBL/GenBank/DDBJ whole genome shotgun (WGS) entry which is preliminary data.</text>
</comment>
<evidence type="ECO:0000256" key="2">
    <source>
        <dbReference type="ARBA" id="ARBA00006099"/>
    </source>
</evidence>
<keyword evidence="3" id="KW-0813">Transport</keyword>
<dbReference type="PROSITE" id="PS51257">
    <property type="entry name" value="PROKAR_LIPOPROTEIN"/>
    <property type="match status" value="1"/>
</dbReference>
<dbReference type="SUPFAM" id="SSF53850">
    <property type="entry name" value="Periplasmic binding protein-like II"/>
    <property type="match status" value="1"/>
</dbReference>
<evidence type="ECO:0000313" key="8">
    <source>
        <dbReference type="Proteomes" id="UP001501057"/>
    </source>
</evidence>
<dbReference type="Proteomes" id="UP001501057">
    <property type="component" value="Unassembled WGS sequence"/>
</dbReference>
<dbReference type="PANTHER" id="PTHR30368">
    <property type="entry name" value="SULFATE-BINDING PROTEIN"/>
    <property type="match status" value="1"/>
</dbReference>
<organism evidence="7 8">
    <name type="scientific">Aeromicrobium alkaliterrae</name>
    <dbReference type="NCBI Taxonomy" id="302168"/>
    <lineage>
        <taxon>Bacteria</taxon>
        <taxon>Bacillati</taxon>
        <taxon>Actinomycetota</taxon>
        <taxon>Actinomycetes</taxon>
        <taxon>Propionibacteriales</taxon>
        <taxon>Nocardioidaceae</taxon>
        <taxon>Aeromicrobium</taxon>
    </lineage>
</organism>
<evidence type="ECO:0000256" key="1">
    <source>
        <dbReference type="ARBA" id="ARBA00004418"/>
    </source>
</evidence>
<comment type="subcellular location">
    <subcellularLocation>
        <location evidence="1">Periplasm</location>
    </subcellularLocation>
</comment>
<accession>A0ABN2KB96</accession>
<dbReference type="Gene3D" id="3.40.190.10">
    <property type="entry name" value="Periplasmic binding protein-like II"/>
    <property type="match status" value="2"/>
</dbReference>
<comment type="similarity">
    <text evidence="2">Belongs to the prokaryotic sulfate-binding protein family.</text>
</comment>
<sequence>MSLTRRNRRIAVAAATAALLTLGACASAGGNGGSGDKEVVDLVGFAVPEAANEAIEAKFNETSEGENIDIRGSYGPSGDQSRKVEADPEIADYVHFSLEGDVQRLVKAGLVAEDWKDNENEGIVSRSVVVLVVPEGNPGNIQGWDDLAREDVSIVTPDPDSSGAARWNILGAYGHAIAEGKTEQEANDFLVSVFKNVDQWAASGREATTAFDTGEYDVLISYENEAILARQNGKAYDYIVPDDTLLIENPGTVLIDAPEAATTWLDFVLSDEGQTEFVKKGFRSINDDLDGIEVEGANDPSDPFPTPTTLLTIADDFGGWDAANAKFFAEENGLIKQLRDQANQG</sequence>
<reference evidence="7 8" key="1">
    <citation type="journal article" date="2019" name="Int. J. Syst. Evol. Microbiol.">
        <title>The Global Catalogue of Microorganisms (GCM) 10K type strain sequencing project: providing services to taxonomists for standard genome sequencing and annotation.</title>
        <authorList>
            <consortium name="The Broad Institute Genomics Platform"/>
            <consortium name="The Broad Institute Genome Sequencing Center for Infectious Disease"/>
            <person name="Wu L."/>
            <person name="Ma J."/>
        </authorList>
    </citation>
    <scope>NUCLEOTIDE SEQUENCE [LARGE SCALE GENOMIC DNA]</scope>
    <source>
        <strain evidence="7 8">JCM 13518</strain>
    </source>
</reference>
<keyword evidence="5" id="KW-0574">Periplasm</keyword>
<proteinExistence type="inferred from homology"/>
<evidence type="ECO:0000313" key="7">
    <source>
        <dbReference type="EMBL" id="GAA1752274.1"/>
    </source>
</evidence>
<keyword evidence="4 6" id="KW-0732">Signal</keyword>
<dbReference type="InterPro" id="IPR005669">
    <property type="entry name" value="Thiosulph/SO4-bd"/>
</dbReference>
<dbReference type="EMBL" id="BAAAME010000010">
    <property type="protein sequence ID" value="GAA1752274.1"/>
    <property type="molecule type" value="Genomic_DNA"/>
</dbReference>
<dbReference type="Pfam" id="PF13531">
    <property type="entry name" value="SBP_bac_11"/>
    <property type="match status" value="1"/>
</dbReference>
<evidence type="ECO:0000256" key="3">
    <source>
        <dbReference type="ARBA" id="ARBA00022448"/>
    </source>
</evidence>